<evidence type="ECO:0000313" key="2">
    <source>
        <dbReference type="EMBL" id="KAF3274585.1"/>
    </source>
</evidence>
<feature type="domain" description="Ricin B lectin" evidence="1">
    <location>
        <begin position="38"/>
        <end position="124"/>
    </location>
</feature>
<comment type="caution">
    <text evidence="2">The sequence shown here is derived from an EMBL/GenBank/DDBJ whole genome shotgun (WGS) entry which is preliminary data.</text>
</comment>
<evidence type="ECO:0000313" key="3">
    <source>
        <dbReference type="Proteomes" id="UP000474640"/>
    </source>
</evidence>
<dbReference type="OrthoDB" id="2131701at2759"/>
<dbReference type="AlphaFoldDB" id="A0A7C8V4U0"/>
<dbReference type="Proteomes" id="UP000474640">
    <property type="component" value="Unassembled WGS sequence"/>
</dbReference>
<reference evidence="2 3" key="1">
    <citation type="submission" date="2020-01" db="EMBL/GenBank/DDBJ databases">
        <authorList>
            <person name="Palmer J.M."/>
        </authorList>
    </citation>
    <scope>NUCLEOTIDE SEQUENCE [LARGE SCALE GENOMIC DNA]</scope>
    <source>
        <strain evidence="2 3">TWF970</strain>
    </source>
</reference>
<name>A0A7C8V4U0_ORBOL</name>
<dbReference type="CDD" id="cd23422">
    <property type="entry name" value="beta-trefoil_Ricin_MPL_CNL"/>
    <property type="match status" value="1"/>
</dbReference>
<protein>
    <recommendedName>
        <fullName evidence="1">Ricin B lectin domain-containing protein</fullName>
    </recommendedName>
</protein>
<evidence type="ECO:0000259" key="1">
    <source>
        <dbReference type="Pfam" id="PF14200"/>
    </source>
</evidence>
<dbReference type="Pfam" id="PF14200">
    <property type="entry name" value="RicinB_lectin_2"/>
    <property type="match status" value="1"/>
</dbReference>
<dbReference type="PROSITE" id="PS50231">
    <property type="entry name" value="RICIN_B_LECTIN"/>
    <property type="match status" value="1"/>
</dbReference>
<accession>A0A7C8V4U0</accession>
<dbReference type="SUPFAM" id="SSF50370">
    <property type="entry name" value="Ricin B-like lectins"/>
    <property type="match status" value="1"/>
</dbReference>
<dbReference type="Gene3D" id="2.80.10.50">
    <property type="match status" value="1"/>
</dbReference>
<proteinExistence type="predicted"/>
<gene>
    <name evidence="2" type="ORF">TWF970_007846</name>
</gene>
<sequence length="154" mass="17050">MPESGNTYKIVNHKNGTALDLSGSDGVSVTGWDSHDGDNQKWTLNEEDGLWVIINVATGKFLAPEGGDEGNSVVGGEEPFQWDIRNEGDDEGLWRIFVPHSHLNLDLDSQGEDDIPAGARVQLWGQWAGDNQVWRLEDGMNDLIHHLPYSELSK</sequence>
<organism evidence="2 3">
    <name type="scientific">Orbilia oligospora</name>
    <name type="common">Nematode-trapping fungus</name>
    <name type="synonym">Arthrobotrys oligospora</name>
    <dbReference type="NCBI Taxonomy" id="2813651"/>
    <lineage>
        <taxon>Eukaryota</taxon>
        <taxon>Fungi</taxon>
        <taxon>Dikarya</taxon>
        <taxon>Ascomycota</taxon>
        <taxon>Pezizomycotina</taxon>
        <taxon>Orbiliomycetes</taxon>
        <taxon>Orbiliales</taxon>
        <taxon>Orbiliaceae</taxon>
        <taxon>Orbilia</taxon>
    </lineage>
</organism>
<dbReference type="InterPro" id="IPR035992">
    <property type="entry name" value="Ricin_B-like_lectins"/>
</dbReference>
<dbReference type="InterPro" id="IPR000772">
    <property type="entry name" value="Ricin_B_lectin"/>
</dbReference>
<dbReference type="EMBL" id="JAABOJ010000043">
    <property type="protein sequence ID" value="KAF3274585.1"/>
    <property type="molecule type" value="Genomic_DNA"/>
</dbReference>